<keyword evidence="1 3" id="KW-0853">WD repeat</keyword>
<dbReference type="PROSITE" id="PS50082">
    <property type="entry name" value="WD_REPEATS_2"/>
    <property type="match status" value="1"/>
</dbReference>
<dbReference type="SMART" id="SM00320">
    <property type="entry name" value="WD40"/>
    <property type="match status" value="3"/>
</dbReference>
<dbReference type="AlphaFoldDB" id="A0A166QGE0"/>
<dbReference type="EMBL" id="KV417510">
    <property type="protein sequence ID" value="KZP27120.1"/>
    <property type="molecule type" value="Genomic_DNA"/>
</dbReference>
<keyword evidence="2" id="KW-0677">Repeat</keyword>
<evidence type="ECO:0000256" key="1">
    <source>
        <dbReference type="ARBA" id="ARBA00022574"/>
    </source>
</evidence>
<dbReference type="OrthoDB" id="10258787at2759"/>
<name>A0A166QGE0_9AGAM</name>
<sequence>MAMSILKKSEDIVPMLQRVATWLEENTFEGKSLKDLVIEAIDFAGKFAAEIAEHPLYVYYTALPLLPSHSILYQLFHNSLVDPSVLLVTSPDLLICLALSTNGRRIVTGSERNTIVRDTATGEELVKLANRNGTALPFSVAFSYNGSRIACGTNESTVYVWDSVTGAQVIGPLSHSGSSKYVNVIAWSTDGECLLSGCHTGEVILWNITSPNGNQPITKIHHPGCISWTDRLSSLVFSSGGSQIASCSRRGYVHVWDSKTGGIMWSVQEPQGSDPSGGVSFLSSDMRKFLVVKTKERTQVHDASTGELCLLPDSLAGAVGLTRDNCMVNLLMKGIKKQYPQDENGYIPEWVVQGEYFAFAGYELCHVVHVPKFL</sequence>
<accession>A0A166QGE0</accession>
<dbReference type="STRING" id="436010.A0A166QGE0"/>
<dbReference type="Pfam" id="PF00400">
    <property type="entry name" value="WD40"/>
    <property type="match status" value="3"/>
</dbReference>
<evidence type="ECO:0000313" key="4">
    <source>
        <dbReference type="EMBL" id="KZP27120.1"/>
    </source>
</evidence>
<protein>
    <submittedName>
        <fullName evidence="4">WD40 repeat-like protein</fullName>
    </submittedName>
</protein>
<evidence type="ECO:0000256" key="2">
    <source>
        <dbReference type="ARBA" id="ARBA00022737"/>
    </source>
</evidence>
<feature type="repeat" description="WD" evidence="3">
    <location>
        <begin position="175"/>
        <end position="210"/>
    </location>
</feature>
<dbReference type="InterPro" id="IPR015943">
    <property type="entry name" value="WD40/YVTN_repeat-like_dom_sf"/>
</dbReference>
<dbReference type="Gene3D" id="2.130.10.10">
    <property type="entry name" value="YVTN repeat-like/Quinoprotein amine dehydrogenase"/>
    <property type="match status" value="2"/>
</dbReference>
<dbReference type="PANTHER" id="PTHR19848:SF8">
    <property type="entry name" value="F-BOX AND WD REPEAT DOMAIN CONTAINING 7"/>
    <property type="match status" value="1"/>
</dbReference>
<reference evidence="4" key="1">
    <citation type="journal article" date="2016" name="Mol. Biol. Evol.">
        <title>Comparative Genomics of Early-Diverging Mushroom-Forming Fungi Provides Insights into the Origins of Lignocellulose Decay Capabilities.</title>
        <authorList>
            <person name="Nagy L.G."/>
            <person name="Riley R."/>
            <person name="Tritt A."/>
            <person name="Adam C."/>
            <person name="Daum C."/>
            <person name="Floudas D."/>
            <person name="Sun H."/>
            <person name="Yadav J.S."/>
            <person name="Pangilinan J."/>
            <person name="Larsson K.H."/>
            <person name="Matsuura K."/>
            <person name="Barry K."/>
            <person name="Labutti K."/>
            <person name="Kuo R."/>
            <person name="Ohm R.A."/>
            <person name="Bhattacharya S.S."/>
            <person name="Shirouzu T."/>
            <person name="Yoshinaga Y."/>
            <person name="Martin F.M."/>
            <person name="Grigoriev I.V."/>
            <person name="Hibbett D.S."/>
        </authorList>
    </citation>
    <scope>NUCLEOTIDE SEQUENCE [LARGE SCALE GENOMIC DNA]</scope>
    <source>
        <strain evidence="4">CBS 109695</strain>
    </source>
</reference>
<gene>
    <name evidence="4" type="ORF">FIBSPDRAFT_1040311</name>
</gene>
<dbReference type="SUPFAM" id="SSF50978">
    <property type="entry name" value="WD40 repeat-like"/>
    <property type="match status" value="1"/>
</dbReference>
<evidence type="ECO:0000256" key="3">
    <source>
        <dbReference type="PROSITE-ProRule" id="PRU00221"/>
    </source>
</evidence>
<organism evidence="4">
    <name type="scientific">Athelia psychrophila</name>
    <dbReference type="NCBI Taxonomy" id="1759441"/>
    <lineage>
        <taxon>Eukaryota</taxon>
        <taxon>Fungi</taxon>
        <taxon>Dikarya</taxon>
        <taxon>Basidiomycota</taxon>
        <taxon>Agaricomycotina</taxon>
        <taxon>Agaricomycetes</taxon>
        <taxon>Agaricomycetidae</taxon>
        <taxon>Atheliales</taxon>
        <taxon>Atheliaceae</taxon>
        <taxon>Athelia</taxon>
    </lineage>
</organism>
<dbReference type="InterPro" id="IPR001680">
    <property type="entry name" value="WD40_rpt"/>
</dbReference>
<dbReference type="PANTHER" id="PTHR19848">
    <property type="entry name" value="WD40 REPEAT PROTEIN"/>
    <property type="match status" value="1"/>
</dbReference>
<dbReference type="InterPro" id="IPR036322">
    <property type="entry name" value="WD40_repeat_dom_sf"/>
</dbReference>
<proteinExistence type="predicted"/>